<feature type="region of interest" description="Disordered" evidence="7">
    <location>
        <begin position="151"/>
        <end position="205"/>
    </location>
</feature>
<keyword evidence="4" id="KW-0238">DNA-binding</keyword>
<keyword evidence="6" id="KW-0539">Nucleus</keyword>
<evidence type="ECO:0000256" key="4">
    <source>
        <dbReference type="ARBA" id="ARBA00023125"/>
    </source>
</evidence>
<evidence type="ECO:0000259" key="8">
    <source>
        <dbReference type="PROSITE" id="PS50048"/>
    </source>
</evidence>
<reference evidence="9" key="1">
    <citation type="submission" date="2019-05" db="EMBL/GenBank/DDBJ databases">
        <title>Candida parapsilosis survey in Turkey.</title>
        <authorList>
            <person name="Arastehfar A."/>
            <person name="Daneshnia F."/>
        </authorList>
    </citation>
    <scope>NUCLEOTIDE SEQUENCE</scope>
    <source>
        <strain evidence="9">1P</strain>
    </source>
</reference>
<dbReference type="VEuPathDB" id="FungiDB:CPAR2_303500"/>
<name>A0A5J6T8M5_CANPA</name>
<protein>
    <submittedName>
        <fullName evidence="9">TAC1</fullName>
    </submittedName>
</protein>
<dbReference type="SMART" id="SM00066">
    <property type="entry name" value="GAL4"/>
    <property type="match status" value="1"/>
</dbReference>
<dbReference type="InterPro" id="IPR036864">
    <property type="entry name" value="Zn2-C6_fun-type_DNA-bd_sf"/>
</dbReference>
<dbReference type="CDD" id="cd12148">
    <property type="entry name" value="fungal_TF_MHR"/>
    <property type="match status" value="1"/>
</dbReference>
<feature type="compositionally biased region" description="Low complexity" evidence="7">
    <location>
        <begin position="932"/>
        <end position="945"/>
    </location>
</feature>
<feature type="compositionally biased region" description="Polar residues" evidence="7">
    <location>
        <begin position="854"/>
        <end position="867"/>
    </location>
</feature>
<feature type="compositionally biased region" description="Basic residues" evidence="7">
    <location>
        <begin position="86"/>
        <end position="99"/>
    </location>
</feature>
<feature type="compositionally biased region" description="Polar residues" evidence="7">
    <location>
        <begin position="918"/>
        <end position="931"/>
    </location>
</feature>
<dbReference type="CDD" id="cd00067">
    <property type="entry name" value="GAL4"/>
    <property type="match status" value="1"/>
</dbReference>
<dbReference type="PROSITE" id="PS50048">
    <property type="entry name" value="ZN2_CY6_FUNGAL_2"/>
    <property type="match status" value="1"/>
</dbReference>
<dbReference type="AlphaFoldDB" id="A0A5J6T8M5"/>
<evidence type="ECO:0000313" key="9">
    <source>
        <dbReference type="EMBL" id="QFG07243.1"/>
    </source>
</evidence>
<keyword evidence="5" id="KW-0804">Transcription</keyword>
<dbReference type="PANTHER" id="PTHR46910:SF37">
    <property type="entry name" value="ZN(II)2CYS6 TRANSCRIPTION FACTOR (EUROFUNG)"/>
    <property type="match status" value="1"/>
</dbReference>
<proteinExistence type="predicted"/>
<dbReference type="SUPFAM" id="SSF57701">
    <property type="entry name" value="Zn2/Cys6 DNA-binding domain"/>
    <property type="match status" value="1"/>
</dbReference>
<dbReference type="GO" id="GO:0008270">
    <property type="term" value="F:zinc ion binding"/>
    <property type="evidence" value="ECO:0007669"/>
    <property type="project" value="InterPro"/>
</dbReference>
<evidence type="ECO:0000256" key="2">
    <source>
        <dbReference type="ARBA" id="ARBA00022723"/>
    </source>
</evidence>
<dbReference type="GO" id="GO:0005634">
    <property type="term" value="C:nucleus"/>
    <property type="evidence" value="ECO:0007669"/>
    <property type="project" value="UniProtKB-SubCell"/>
</dbReference>
<feature type="compositionally biased region" description="Basic and acidic residues" evidence="7">
    <location>
        <begin position="176"/>
        <end position="191"/>
    </location>
</feature>
<dbReference type="Pfam" id="PF04082">
    <property type="entry name" value="Fungal_trans"/>
    <property type="match status" value="1"/>
</dbReference>
<feature type="region of interest" description="Disordered" evidence="7">
    <location>
        <begin position="844"/>
        <end position="867"/>
    </location>
</feature>
<keyword evidence="3" id="KW-0805">Transcription regulation</keyword>
<sequence>MSEPTNNPTTSNFSNSSVAKASTTLTSENHSPGTDTDSKDNSKRRIKIACDICRRKKIKCDGSYPCENCAQSKKPKVCSYSERSTKRQPRIHKSSHKSHNSSSKTDSVPVKQGINRDSSSSMESRMVKLESVLERLTNTVELLADRIKKPSKPYHSETGYSMDIDSREASSATSDAGHRGHEKEGFAHSREGVASADGTGDGGSNLPRMTGYASYIGTQSIFSIFSRDSLDWMEQKLGPRGAECITPLKNTLVVCHNKLSTFLNKWIEPPLNDAHTRQKLMHRPFPSDSKLVMELVDLYGSIPMITFLVEAETIRKLFISYYDGLSDTSKRRNFTASELLMMTSVLMMGLDAMMDKTRHRKDAKLNHLQEKLLENAIYYYHRLCLVSEGLETIEAILLLISYCDSNWITSHINYIPKAVVVRYAQEIGLHRIEYFNKLSDKEQDRRRVIWWFCYYYDTDMCFRFGKPPSINIDDVTTCTETDVLTACIQGSTCYLDPNFDGDELDRQMSIAVADEALLGDPALPLSFRLLKKLKSFKDGSFYYHFYGMHMAKIKSESYNLLFSASARLRDFDALANAMEHLNSEMSELAKYVSEDDRPRFYYDPLFHFIDSKIPEPERGTILAGQLAFFAHMMVINRFPFVVQTDKVDAGSQILKFRNTSLDAARTILVLMKQLNKDTVDPTFINWVVYYPIIAFLTLGASVLNHPTSPDVANDIKLMTETSMGFFDFVDDFAKPDKNLRTRGGVSIELIVRLMLKVVISAYENETGISVVQNDEALRVHLNSVQVKFPELYQETTEFSVNFPTFFGQPFFETSDEWSSEASSSICSMGNTLSPYASSPRYNPAVSNIMHPDHGNTNNVQSPHATTSSVRFLPQKPLQAYSSPSSHPHHQLPGISPIPRNAVPSFVHPVEQVHHQSNGSHLRSTHASMSHVQGNAAQASAASGMNGYNVPNQPASDGVSNMLFSQMNSMPNFFFDNNLGI</sequence>
<feature type="region of interest" description="Disordered" evidence="7">
    <location>
        <begin position="1"/>
        <end position="42"/>
    </location>
</feature>
<dbReference type="GO" id="GO:0003677">
    <property type="term" value="F:DNA binding"/>
    <property type="evidence" value="ECO:0007669"/>
    <property type="project" value="UniProtKB-KW"/>
</dbReference>
<evidence type="ECO:0000256" key="6">
    <source>
        <dbReference type="ARBA" id="ARBA00023242"/>
    </source>
</evidence>
<accession>A0A5J6T8M5</accession>
<dbReference type="GO" id="GO:0000981">
    <property type="term" value="F:DNA-binding transcription factor activity, RNA polymerase II-specific"/>
    <property type="evidence" value="ECO:0007669"/>
    <property type="project" value="InterPro"/>
</dbReference>
<feature type="compositionally biased region" description="Polar residues" evidence="7">
    <location>
        <begin position="18"/>
        <end position="35"/>
    </location>
</feature>
<dbReference type="Pfam" id="PF00172">
    <property type="entry name" value="Zn_clus"/>
    <property type="match status" value="1"/>
</dbReference>
<feature type="domain" description="Zn(2)-C6 fungal-type" evidence="8">
    <location>
        <begin position="49"/>
        <end position="80"/>
    </location>
</feature>
<dbReference type="InterPro" id="IPR050987">
    <property type="entry name" value="AtrR-like"/>
</dbReference>
<comment type="subcellular location">
    <subcellularLocation>
        <location evidence="1">Nucleus</location>
    </subcellularLocation>
</comment>
<evidence type="ECO:0000256" key="1">
    <source>
        <dbReference type="ARBA" id="ARBA00004123"/>
    </source>
</evidence>
<dbReference type="InterPro" id="IPR001138">
    <property type="entry name" value="Zn2Cys6_DnaBD"/>
</dbReference>
<dbReference type="GO" id="GO:0006351">
    <property type="term" value="P:DNA-templated transcription"/>
    <property type="evidence" value="ECO:0007669"/>
    <property type="project" value="InterPro"/>
</dbReference>
<dbReference type="PANTHER" id="PTHR46910">
    <property type="entry name" value="TRANSCRIPTION FACTOR PDR1"/>
    <property type="match status" value="1"/>
</dbReference>
<dbReference type="InterPro" id="IPR007219">
    <property type="entry name" value="XnlR_reg_dom"/>
</dbReference>
<dbReference type="SMART" id="SM00906">
    <property type="entry name" value="Fungal_trans"/>
    <property type="match status" value="1"/>
</dbReference>
<evidence type="ECO:0000256" key="5">
    <source>
        <dbReference type="ARBA" id="ARBA00023163"/>
    </source>
</evidence>
<evidence type="ECO:0000256" key="7">
    <source>
        <dbReference type="SAM" id="MobiDB-lite"/>
    </source>
</evidence>
<dbReference type="Gene3D" id="4.10.240.10">
    <property type="entry name" value="Zn(2)-C6 fungal-type DNA-binding domain"/>
    <property type="match status" value="1"/>
</dbReference>
<feature type="compositionally biased region" description="Low complexity" evidence="7">
    <location>
        <begin position="1"/>
        <end position="17"/>
    </location>
</feature>
<keyword evidence="2" id="KW-0479">Metal-binding</keyword>
<feature type="region of interest" description="Disordered" evidence="7">
    <location>
        <begin position="77"/>
        <end position="124"/>
    </location>
</feature>
<organism evidence="9">
    <name type="scientific">Candida parapsilosis</name>
    <name type="common">Yeast</name>
    <dbReference type="NCBI Taxonomy" id="5480"/>
    <lineage>
        <taxon>Eukaryota</taxon>
        <taxon>Fungi</taxon>
        <taxon>Dikarya</taxon>
        <taxon>Ascomycota</taxon>
        <taxon>Saccharomycotina</taxon>
        <taxon>Pichiomycetes</taxon>
        <taxon>Debaryomycetaceae</taxon>
        <taxon>Candida/Lodderomyces clade</taxon>
        <taxon>Candida</taxon>
    </lineage>
</organism>
<dbReference type="PROSITE" id="PS00463">
    <property type="entry name" value="ZN2_CY6_FUNGAL_1"/>
    <property type="match status" value="1"/>
</dbReference>
<dbReference type="EMBL" id="MK940393">
    <property type="protein sequence ID" value="QFG07243.1"/>
    <property type="molecule type" value="Genomic_DNA"/>
</dbReference>
<evidence type="ECO:0000256" key="3">
    <source>
        <dbReference type="ARBA" id="ARBA00023015"/>
    </source>
</evidence>
<feature type="region of interest" description="Disordered" evidence="7">
    <location>
        <begin position="918"/>
        <end position="952"/>
    </location>
</feature>